<dbReference type="GO" id="GO:0005923">
    <property type="term" value="C:bicellular tight junction"/>
    <property type="evidence" value="ECO:0007669"/>
    <property type="project" value="UniProtKB-SubCell"/>
</dbReference>
<keyword evidence="9 10" id="KW-0472">Membrane</keyword>
<dbReference type="STRING" id="1676925.ENSPKIP00000005303"/>
<keyword evidence="8 10" id="KW-1133">Transmembrane helix</keyword>
<dbReference type="AlphaFoldDB" id="A0A3B3QGQ4"/>
<evidence type="ECO:0000256" key="1">
    <source>
        <dbReference type="ARBA" id="ARBA00004435"/>
    </source>
</evidence>
<evidence type="ECO:0000256" key="3">
    <source>
        <dbReference type="ARBA" id="ARBA00008295"/>
    </source>
</evidence>
<feature type="transmembrane region" description="Helical" evidence="10">
    <location>
        <begin position="93"/>
        <end position="113"/>
    </location>
</feature>
<sequence>MAYLVHTAHLQFAGLLLGFVSWILTAVSMGLVQWRVWHVLDVTNITSGVAWVGIWRVCFPSRALVSSELQVLYCRSIPFRDPSTPPEVSVAQVLVPVALMVGGGGNACAVYGLRSVYFGMERMKPLRAAFSVAGVLSLLSAVCTMLPLAWNMRSVAANYTIDFPPDFHMPPSPVRQDVGAGLSLGMLASILTVLTFCFVCGDYIYIHSTCSNFPAVKGIFYRLLFLLLYITYFGLSIRPTCPRCIESTIK</sequence>
<dbReference type="GeneTree" id="ENSGT00390000005717"/>
<dbReference type="Pfam" id="PF13903">
    <property type="entry name" value="Claudin_2"/>
    <property type="match status" value="1"/>
</dbReference>
<keyword evidence="12" id="KW-1185">Reference proteome</keyword>
<dbReference type="InterPro" id="IPR004031">
    <property type="entry name" value="PMP22/EMP/MP20/Claudin"/>
</dbReference>
<comment type="similarity">
    <text evidence="3">Belongs to the claudin family.</text>
</comment>
<keyword evidence="5" id="KW-1003">Cell membrane</keyword>
<evidence type="ECO:0000256" key="6">
    <source>
        <dbReference type="ARBA" id="ARBA00022692"/>
    </source>
</evidence>
<accession>A0A3B3QGQ4</accession>
<keyword evidence="4" id="KW-0796">Tight junction</keyword>
<feature type="transmembrane region" description="Helical" evidence="10">
    <location>
        <begin position="125"/>
        <end position="150"/>
    </location>
</feature>
<evidence type="ECO:0000256" key="2">
    <source>
        <dbReference type="ARBA" id="ARBA00004651"/>
    </source>
</evidence>
<evidence type="ECO:0000256" key="5">
    <source>
        <dbReference type="ARBA" id="ARBA00022475"/>
    </source>
</evidence>
<feature type="transmembrane region" description="Helical" evidence="10">
    <location>
        <begin position="178"/>
        <end position="206"/>
    </location>
</feature>
<evidence type="ECO:0000313" key="12">
    <source>
        <dbReference type="Proteomes" id="UP000261540"/>
    </source>
</evidence>
<keyword evidence="7" id="KW-0965">Cell junction</keyword>
<evidence type="ECO:0000256" key="8">
    <source>
        <dbReference type="ARBA" id="ARBA00022989"/>
    </source>
</evidence>
<reference evidence="11" key="1">
    <citation type="submission" date="2025-08" db="UniProtKB">
        <authorList>
            <consortium name="Ensembl"/>
        </authorList>
    </citation>
    <scope>IDENTIFICATION</scope>
</reference>
<feature type="transmembrane region" description="Helical" evidence="10">
    <location>
        <begin position="12"/>
        <end position="34"/>
    </location>
</feature>
<evidence type="ECO:0000256" key="7">
    <source>
        <dbReference type="ARBA" id="ARBA00022949"/>
    </source>
</evidence>
<keyword evidence="6 10" id="KW-0812">Transmembrane</keyword>
<dbReference type="PANTHER" id="PTHR12002">
    <property type="entry name" value="CLAUDIN"/>
    <property type="match status" value="1"/>
</dbReference>
<dbReference type="GO" id="GO:0005886">
    <property type="term" value="C:plasma membrane"/>
    <property type="evidence" value="ECO:0007669"/>
    <property type="project" value="UniProtKB-SubCell"/>
</dbReference>
<feature type="transmembrane region" description="Helical" evidence="10">
    <location>
        <begin position="218"/>
        <end position="235"/>
    </location>
</feature>
<dbReference type="Gene3D" id="1.20.140.150">
    <property type="match status" value="1"/>
</dbReference>
<evidence type="ECO:0000256" key="10">
    <source>
        <dbReference type="SAM" id="Phobius"/>
    </source>
</evidence>
<dbReference type="InterPro" id="IPR006187">
    <property type="entry name" value="Claudin"/>
</dbReference>
<dbReference type="PRINTS" id="PR01077">
    <property type="entry name" value="CLAUDIN"/>
</dbReference>
<organism evidence="11 12">
    <name type="scientific">Paramormyrops kingsleyae</name>
    <dbReference type="NCBI Taxonomy" id="1676925"/>
    <lineage>
        <taxon>Eukaryota</taxon>
        <taxon>Metazoa</taxon>
        <taxon>Chordata</taxon>
        <taxon>Craniata</taxon>
        <taxon>Vertebrata</taxon>
        <taxon>Euteleostomi</taxon>
        <taxon>Actinopterygii</taxon>
        <taxon>Neopterygii</taxon>
        <taxon>Teleostei</taxon>
        <taxon>Osteoglossocephala</taxon>
        <taxon>Osteoglossomorpha</taxon>
        <taxon>Osteoglossiformes</taxon>
        <taxon>Mormyridae</taxon>
        <taxon>Paramormyrops</taxon>
    </lineage>
</organism>
<protein>
    <recommendedName>
        <fullName evidence="13">Claudin 34</fullName>
    </recommendedName>
</protein>
<dbReference type="Ensembl" id="ENSPKIT00000029298.1">
    <property type="protein sequence ID" value="ENSPKIP00000005303.1"/>
    <property type="gene ID" value="ENSPKIG00000022028.1"/>
</dbReference>
<reference evidence="11" key="2">
    <citation type="submission" date="2025-09" db="UniProtKB">
        <authorList>
            <consortium name="Ensembl"/>
        </authorList>
    </citation>
    <scope>IDENTIFICATION</scope>
</reference>
<proteinExistence type="inferred from homology"/>
<evidence type="ECO:0008006" key="13">
    <source>
        <dbReference type="Google" id="ProtNLM"/>
    </source>
</evidence>
<dbReference type="Proteomes" id="UP000261540">
    <property type="component" value="Unplaced"/>
</dbReference>
<evidence type="ECO:0000256" key="4">
    <source>
        <dbReference type="ARBA" id="ARBA00022427"/>
    </source>
</evidence>
<evidence type="ECO:0000256" key="9">
    <source>
        <dbReference type="ARBA" id="ARBA00023136"/>
    </source>
</evidence>
<name>A0A3B3QGQ4_9TELE</name>
<evidence type="ECO:0000313" key="11">
    <source>
        <dbReference type="Ensembl" id="ENSPKIP00000005303.1"/>
    </source>
</evidence>
<comment type="subcellular location">
    <subcellularLocation>
        <location evidence="1">Cell junction</location>
        <location evidence="1">Tight junction</location>
    </subcellularLocation>
    <subcellularLocation>
        <location evidence="2">Cell membrane</location>
        <topology evidence="2">Multi-pass membrane protein</topology>
    </subcellularLocation>
</comment>
<dbReference type="GO" id="GO:0005198">
    <property type="term" value="F:structural molecule activity"/>
    <property type="evidence" value="ECO:0007669"/>
    <property type="project" value="InterPro"/>
</dbReference>